<dbReference type="InterPro" id="IPR021903">
    <property type="entry name" value="DUF3515"/>
</dbReference>
<evidence type="ECO:0008006" key="4">
    <source>
        <dbReference type="Google" id="ProtNLM"/>
    </source>
</evidence>
<keyword evidence="1" id="KW-0812">Transmembrane</keyword>
<evidence type="ECO:0000256" key="1">
    <source>
        <dbReference type="SAM" id="Phobius"/>
    </source>
</evidence>
<organism evidence="2 3">
    <name type="scientific">Mycobacterium tuberculosis (strain CDC 1551 / Oshkosh)</name>
    <dbReference type="NCBI Taxonomy" id="83331"/>
    <lineage>
        <taxon>Bacteria</taxon>
        <taxon>Bacillati</taxon>
        <taxon>Actinomycetota</taxon>
        <taxon>Actinomycetes</taxon>
        <taxon>Mycobacteriales</taxon>
        <taxon>Mycobacteriaceae</taxon>
        <taxon>Mycobacterium</taxon>
        <taxon>Mycobacterium tuberculosis complex</taxon>
    </lineage>
</organism>
<keyword evidence="1" id="KW-1133">Transmembrane helix</keyword>
<name>Q7D6B4_MYCTO</name>
<evidence type="ECO:0000313" key="2">
    <source>
        <dbReference type="EMBL" id="AAK47385.1"/>
    </source>
</evidence>
<dbReference type="Pfam" id="PF12028">
    <property type="entry name" value="DUF3515"/>
    <property type="match status" value="1"/>
</dbReference>
<dbReference type="KEGG" id="mtc:MT3058"/>
<dbReference type="EMBL" id="AE000516">
    <property type="protein sequence ID" value="AAK47385.1"/>
    <property type="molecule type" value="Genomic_DNA"/>
</dbReference>
<keyword evidence="1" id="KW-0472">Membrane</keyword>
<dbReference type="HOGENOM" id="CLU_057312_1_0_11"/>
<dbReference type="AlphaFoldDB" id="Q7D6B4"/>
<feature type="transmembrane region" description="Helical" evidence="1">
    <location>
        <begin position="44"/>
        <end position="64"/>
    </location>
</feature>
<accession>Q7D6B4</accession>
<reference evidence="2 3" key="1">
    <citation type="journal article" date="2002" name="J. Bacteriol.">
        <title>Whole-genome comparison of Mycobacterium tuberculosis clinical and laboratory strains.</title>
        <authorList>
            <person name="Fleischmann R.D."/>
            <person name="Alland D."/>
            <person name="Eisen J.A."/>
            <person name="Carpenter L."/>
            <person name="White O."/>
            <person name="Peterson J."/>
            <person name="DeBoy R."/>
            <person name="Dodson R."/>
            <person name="Gwinn M."/>
            <person name="Haft D."/>
            <person name="Hickey E."/>
            <person name="Kolonay J.F."/>
            <person name="Nelson W.C."/>
            <person name="Umayam L.A."/>
            <person name="Ermolaeva M."/>
            <person name="Salzberg S.L."/>
            <person name="Delcher A."/>
            <person name="Utterback T."/>
            <person name="Weidman J."/>
            <person name="Khouri H."/>
            <person name="Gill J."/>
            <person name="Mikula A."/>
            <person name="Bishai W."/>
            <person name="Jacobs Jr W.R.Jr."/>
            <person name="Venter J.C."/>
            <person name="Fraser C.M."/>
        </authorList>
    </citation>
    <scope>NUCLEOTIDE SEQUENCE [LARGE SCALE GENOMIC DNA]</scope>
    <source>
        <strain evidence="3">CDC 1551 / Oshkosh</strain>
    </source>
</reference>
<dbReference type="Proteomes" id="UP000001020">
    <property type="component" value="Chromosome"/>
</dbReference>
<keyword evidence="3" id="KW-1185">Reference proteome</keyword>
<protein>
    <recommendedName>
        <fullName evidence="4">DUF3515 domain-containing protein</fullName>
    </recommendedName>
</protein>
<sequence length="214" mass="22522">MDLRTPRPTCGKLSHCRRERTAPVYESKEVAAQVTGESDGPPRAVLIAAAALAAAVIGVILVVAANRQPPERPVVIPAVPAPQATGPGCKALLAALPQRLGEYRRAPVAEPTTAGATAWRTGPNSTPVILRCGLDRPAEFVVGSAIQVVDRVQWFQVAAQNPDEPGRSTWYTVDRPVYVALTLPSGSGPTAIQELSDVIDHTIPAVPIDPAPAR</sequence>
<proteinExistence type="predicted"/>
<gene>
    <name evidence="2" type="ordered locus">MT3058</name>
</gene>
<evidence type="ECO:0000313" key="3">
    <source>
        <dbReference type="Proteomes" id="UP000001020"/>
    </source>
</evidence>